<dbReference type="Pfam" id="PF18766">
    <property type="entry name" value="SWI2_SNF2"/>
    <property type="match status" value="1"/>
</dbReference>
<evidence type="ECO:0000256" key="5">
    <source>
        <dbReference type="ARBA" id="ARBA00022741"/>
    </source>
</evidence>
<organism evidence="13 14">
    <name type="scientific">Dictyobacter formicarum</name>
    <dbReference type="NCBI Taxonomy" id="2778368"/>
    <lineage>
        <taxon>Bacteria</taxon>
        <taxon>Bacillati</taxon>
        <taxon>Chloroflexota</taxon>
        <taxon>Ktedonobacteria</taxon>
        <taxon>Ktedonobacterales</taxon>
        <taxon>Dictyobacteraceae</taxon>
        <taxon>Dictyobacter</taxon>
    </lineage>
</organism>
<dbReference type="Proteomes" id="UP000635565">
    <property type="component" value="Unassembled WGS sequence"/>
</dbReference>
<accession>A0ABQ3VB47</accession>
<keyword evidence="10 11" id="KW-0238">DNA-binding</keyword>
<keyword evidence="13" id="KW-0347">Helicase</keyword>
<keyword evidence="5 11" id="KW-0547">Nucleotide-binding</keyword>
<dbReference type="EC" id="3.1.21.3" evidence="11"/>
<evidence type="ECO:0000256" key="7">
    <source>
        <dbReference type="ARBA" id="ARBA00022759"/>
    </source>
</evidence>
<evidence type="ECO:0000256" key="11">
    <source>
        <dbReference type="RuleBase" id="RU364115"/>
    </source>
</evidence>
<keyword evidence="14" id="KW-1185">Reference proteome</keyword>
<keyword evidence="6 11" id="KW-0680">Restriction system</keyword>
<dbReference type="CDD" id="cd18800">
    <property type="entry name" value="SF2_C_EcoR124I-like"/>
    <property type="match status" value="1"/>
</dbReference>
<evidence type="ECO:0000313" key="14">
    <source>
        <dbReference type="Proteomes" id="UP000635565"/>
    </source>
</evidence>
<feature type="domain" description="Helicase ATP-binding" evidence="12">
    <location>
        <begin position="289"/>
        <end position="471"/>
    </location>
</feature>
<dbReference type="Pfam" id="PF22679">
    <property type="entry name" value="T1R_D3-like"/>
    <property type="match status" value="1"/>
</dbReference>
<dbReference type="EMBL" id="BNJJ01000002">
    <property type="protein sequence ID" value="GHO82989.1"/>
    <property type="molecule type" value="Genomic_DNA"/>
</dbReference>
<comment type="function">
    <text evidence="11">Subunit R is required for both nuclease and ATPase activities, but not for modification.</text>
</comment>
<keyword evidence="4" id="KW-0540">Nuclease</keyword>
<reference evidence="13 14" key="1">
    <citation type="journal article" date="2021" name="Int. J. Syst. Evol. Microbiol.">
        <title>Reticulibacter mediterranei gen. nov., sp. nov., within the new family Reticulibacteraceae fam. nov., and Ktedonospora formicarum gen. nov., sp. nov., Ktedonobacter robiniae sp. nov., Dictyobacter formicarum sp. nov. and Dictyobacter arantiisoli sp. nov., belonging to the class Ktedonobacteria.</title>
        <authorList>
            <person name="Yabe S."/>
            <person name="Zheng Y."/>
            <person name="Wang C.M."/>
            <person name="Sakai Y."/>
            <person name="Abe K."/>
            <person name="Yokota A."/>
            <person name="Donadio S."/>
            <person name="Cavaletti L."/>
            <person name="Monciardini P."/>
        </authorList>
    </citation>
    <scope>NUCLEOTIDE SEQUENCE [LARGE SCALE GENOMIC DNA]</scope>
    <source>
        <strain evidence="13 14">SOSP1-9</strain>
    </source>
</reference>
<dbReference type="NCBIfam" id="TIGR00348">
    <property type="entry name" value="hsdR"/>
    <property type="match status" value="1"/>
</dbReference>
<protein>
    <recommendedName>
        <fullName evidence="11">Type I restriction enzyme endonuclease subunit</fullName>
        <shortName evidence="11">R protein</shortName>
        <ecNumber evidence="11">3.1.21.3</ecNumber>
    </recommendedName>
</protein>
<dbReference type="InterPro" id="IPR051268">
    <property type="entry name" value="Type-I_R_enzyme_R_subunit"/>
</dbReference>
<evidence type="ECO:0000313" key="13">
    <source>
        <dbReference type="EMBL" id="GHO82989.1"/>
    </source>
</evidence>
<dbReference type="CDD" id="cd22332">
    <property type="entry name" value="HsdR_N"/>
    <property type="match status" value="1"/>
</dbReference>
<dbReference type="SUPFAM" id="SSF52540">
    <property type="entry name" value="P-loop containing nucleoside triphosphate hydrolases"/>
    <property type="match status" value="2"/>
</dbReference>
<comment type="similarity">
    <text evidence="2 11">Belongs to the HsdR family.</text>
</comment>
<dbReference type="InterPro" id="IPR027417">
    <property type="entry name" value="P-loop_NTPase"/>
</dbReference>
<evidence type="ECO:0000256" key="1">
    <source>
        <dbReference type="ARBA" id="ARBA00000851"/>
    </source>
</evidence>
<evidence type="ECO:0000256" key="2">
    <source>
        <dbReference type="ARBA" id="ARBA00008598"/>
    </source>
</evidence>
<dbReference type="Gene3D" id="3.40.50.300">
    <property type="entry name" value="P-loop containing nucleotide triphosphate hydrolases"/>
    <property type="match status" value="3"/>
</dbReference>
<proteinExistence type="inferred from homology"/>
<dbReference type="Pfam" id="PF04313">
    <property type="entry name" value="HSDR_N"/>
    <property type="match status" value="1"/>
</dbReference>
<dbReference type="PANTHER" id="PTHR30195">
    <property type="entry name" value="TYPE I SITE-SPECIFIC DEOXYRIBONUCLEASE PROTEIN SUBUNIT M AND R"/>
    <property type="match status" value="1"/>
</dbReference>
<evidence type="ECO:0000256" key="8">
    <source>
        <dbReference type="ARBA" id="ARBA00022801"/>
    </source>
</evidence>
<dbReference type="InterPro" id="IPR055180">
    <property type="entry name" value="HsdR_RecA-like_helicase_dom_2"/>
</dbReference>
<dbReference type="PROSITE" id="PS51192">
    <property type="entry name" value="HELICASE_ATP_BIND_1"/>
    <property type="match status" value="1"/>
</dbReference>
<dbReference type="PANTHER" id="PTHR30195:SF15">
    <property type="entry name" value="TYPE I RESTRICTION ENZYME HINDI ENDONUCLEASE SUBUNIT"/>
    <property type="match status" value="1"/>
</dbReference>
<evidence type="ECO:0000256" key="10">
    <source>
        <dbReference type="ARBA" id="ARBA00023125"/>
    </source>
</evidence>
<evidence type="ECO:0000259" key="12">
    <source>
        <dbReference type="PROSITE" id="PS51192"/>
    </source>
</evidence>
<dbReference type="InterPro" id="IPR021810">
    <property type="entry name" value="T1RH-like_C"/>
</dbReference>
<dbReference type="InterPro" id="IPR014001">
    <property type="entry name" value="Helicase_ATP-bd"/>
</dbReference>
<evidence type="ECO:0000256" key="9">
    <source>
        <dbReference type="ARBA" id="ARBA00022840"/>
    </source>
</evidence>
<dbReference type="SMART" id="SM00487">
    <property type="entry name" value="DEXDc"/>
    <property type="match status" value="1"/>
</dbReference>
<comment type="catalytic activity">
    <reaction evidence="1 11">
        <text>Endonucleolytic cleavage of DNA to give random double-stranded fragments with terminal 5'-phosphates, ATP is simultaneously hydrolyzed.</text>
        <dbReference type="EC" id="3.1.21.3"/>
    </reaction>
</comment>
<keyword evidence="7" id="KW-0255">Endonuclease</keyword>
<keyword evidence="8 11" id="KW-0378">Hydrolase</keyword>
<comment type="subunit">
    <text evidence="3 11">The type I restriction/modification system is composed of three polypeptides R, M and S.</text>
</comment>
<gene>
    <name evidence="13" type="ORF">KSZ_09950</name>
</gene>
<dbReference type="Pfam" id="PF11867">
    <property type="entry name" value="T1RH-like_C"/>
    <property type="match status" value="1"/>
</dbReference>
<evidence type="ECO:0000256" key="3">
    <source>
        <dbReference type="ARBA" id="ARBA00011296"/>
    </source>
</evidence>
<dbReference type="RefSeq" id="WP_373323753.1">
    <property type="nucleotide sequence ID" value="NZ_BNJJ01000002.1"/>
</dbReference>
<keyword evidence="9 11" id="KW-0067">ATP-binding</keyword>
<dbReference type="CDD" id="cd18030">
    <property type="entry name" value="DEXHc_RE_I_HsdR"/>
    <property type="match status" value="1"/>
</dbReference>
<dbReference type="InterPro" id="IPR004473">
    <property type="entry name" value="Restrct_endonuc_typeI_HsdR"/>
</dbReference>
<evidence type="ECO:0000256" key="4">
    <source>
        <dbReference type="ARBA" id="ARBA00022722"/>
    </source>
</evidence>
<dbReference type="InterPro" id="IPR040980">
    <property type="entry name" value="SWI2_SNF2"/>
</dbReference>
<dbReference type="InterPro" id="IPR007409">
    <property type="entry name" value="Restrct_endonuc_type1_HsdR_N"/>
</dbReference>
<comment type="caution">
    <text evidence="13">The sequence shown here is derived from an EMBL/GenBank/DDBJ whole genome shotgun (WGS) entry which is preliminary data.</text>
</comment>
<dbReference type="GO" id="GO:0004386">
    <property type="term" value="F:helicase activity"/>
    <property type="evidence" value="ECO:0007669"/>
    <property type="project" value="UniProtKB-KW"/>
</dbReference>
<sequence length="1032" mass="117223">MSMGINENKLEEVTLFWFEELGYQVAFGPDIAPLPDGTAPERDNYRQTILMERLKTRLQIINPTIPAVAIDDAIHQILAPNLPTVIQINRQFHRWLRDGIKVQYQRDNETVGDQVYLVDFYEPTNNDWLVVNQFSIRGPQHTRRPDIIVFLNGLPIAVLELKNPANEEADIWKAFDQLQTYKEHIPDLFNTNEMLIISDGVTARMGSLTADKERFSTWRTIDGHTIDPLGAMRELETLIKGVFNKEFLLDYLRNYILFEEDKDGIIKKIAGYHQFHAVRLAMVRTLAAAAVDGDRKAGVVWHTQGSGKSISMACYAGKVMTNPEMKNPTVVVVTDRNDLDGQLFGTFSTAKDLLRETPAQADDRKNLRELLENRPSGGIIFTTIQKFTPGEDEDSFPILSERHNIVVICDEAHRTQYGLEARLNKKGEYEYGYAKHMRDALPNATFIAFTGTPVSQTDRDTRAVFGPDIHVYDMEQAEKDQATVKIYYEGRLAKLELNSNENLRIDEEIEELTEDQEESSAAKTKSRWAALEKLVGTEPRIQEIAADIVQHFENRLRVIDGKAMIVAMSREICAHLYNAIVELRPEWHDDDPKKGVIKIVMTGSSSDKAILRPHLYSKQVKKDLEQRFKDPTDPFKVVIVRDMWLTGFDAPCLHTMYIDKPMRGHTLMQAIARVNRVFKDKPGGLVVDYIGIANELREALREYTASGGKGNPTELIEQAFGVFQEKLSIARGMMHNFDYSDYETEAFELLPGAADHVLGQRDGQKRFSNCVTAVSQAFALCSTYEDAIPYREEVAFLQAIKAAITKHGTASSKIEDEQREHALRQIVSKAIAADGVVDIFAAAGLKNPDIGLLSDDFLKDVRLLPQKNLAVELLERLLRDDIKVRFKNNIVQNKKFTDLLQQSLNKYRNRAIETTQVLEELIAMAEEFKAAAERGEDLGLNAEEMAFYDALGTNQAAVRELGDDILRKIAVELTDQLRKNISVDWSVRETVRAKLRILVKRILRKYKYPPDLEQYAIDLVLQQAETLSEAWT</sequence>
<evidence type="ECO:0000256" key="6">
    <source>
        <dbReference type="ARBA" id="ARBA00022747"/>
    </source>
</evidence>
<dbReference type="Gene3D" id="3.90.1570.50">
    <property type="match status" value="1"/>
</dbReference>
<name>A0ABQ3VB47_9CHLR</name>